<dbReference type="EMBL" id="VSSQ01002191">
    <property type="protein sequence ID" value="MPM13904.1"/>
    <property type="molecule type" value="Genomic_DNA"/>
</dbReference>
<accession>A0A644XIH8</accession>
<evidence type="ECO:0000313" key="1">
    <source>
        <dbReference type="EMBL" id="MPM13904.1"/>
    </source>
</evidence>
<gene>
    <name evidence="1" type="ORF">SDC9_60264</name>
</gene>
<comment type="caution">
    <text evidence="1">The sequence shown here is derived from an EMBL/GenBank/DDBJ whole genome shotgun (WGS) entry which is preliminary data.</text>
</comment>
<proteinExistence type="predicted"/>
<organism evidence="1">
    <name type="scientific">bioreactor metagenome</name>
    <dbReference type="NCBI Taxonomy" id="1076179"/>
    <lineage>
        <taxon>unclassified sequences</taxon>
        <taxon>metagenomes</taxon>
        <taxon>ecological metagenomes</taxon>
    </lineage>
</organism>
<dbReference type="AlphaFoldDB" id="A0A644XIH8"/>
<name>A0A644XIH8_9ZZZZ</name>
<protein>
    <submittedName>
        <fullName evidence="1">Uncharacterized protein</fullName>
    </submittedName>
</protein>
<reference evidence="1" key="1">
    <citation type="submission" date="2019-08" db="EMBL/GenBank/DDBJ databases">
        <authorList>
            <person name="Kucharzyk K."/>
            <person name="Murdoch R.W."/>
            <person name="Higgins S."/>
            <person name="Loffler F."/>
        </authorList>
    </citation>
    <scope>NUCLEOTIDE SEQUENCE</scope>
</reference>
<sequence>MLSENQQGIHMEQLWFEMSDIRHKKLNKSVWIPLRAIQKQSIGKNGYLGYKEDFFMCSSLAISSESKSAVGKIDLHSINNSNAGYFQDGKYTQADVYEEYSGEFTGIYLVLEQHINSAELTEWHLHQDFVASLRLKRENDVWVSPTEGYIEVARLRKDQNGKPCLLEVRAEHLKDYLCARNMELYMASYFSRDAVIEDASIISWEKGSRSDDTENEHWEGRVSAIHEGGFPFGEKMAVFHVARTDLEETEDIPDISGLPTDKNTMSNSWERSFEGKKLFTVIGELWRHEWIESAKISPRIKEDKTESTIFFIVDEQGKKENGDTLKEEGRWLWFKPDVIMALAHRRGGQISWYTRDTGSVRCSPDYDVHFGINHLGLVNVYAKDLTQLPEWQQRIWAGFNISPEGGVSAELLASQVRAEPADTQAPEEFLGHGLETINILSREKLGISLFREHELLPELLEKTHRFRAIDDAGLFALAKDVARLTADNLDIEEIQRIAPPPKNTKWGSLKSLENLLASKIDNKKARLITGGLVGAYELRHADAHLPGKEIQESFALLHINRSLPTVIQGYQLIHSCVSSLYGIIDVLRKWDKLKK</sequence>